<feature type="transmembrane region" description="Helical" evidence="2">
    <location>
        <begin position="20"/>
        <end position="42"/>
    </location>
</feature>
<dbReference type="AlphaFoldDB" id="A0A7W7BNZ0"/>
<feature type="compositionally biased region" description="Pro residues" evidence="1">
    <location>
        <begin position="230"/>
        <end position="246"/>
    </location>
</feature>
<comment type="caution">
    <text evidence="3">The sequence shown here is derived from an EMBL/GenBank/DDBJ whole genome shotgun (WGS) entry which is preliminary data.</text>
</comment>
<keyword evidence="4" id="KW-1185">Reference proteome</keyword>
<proteinExistence type="predicted"/>
<feature type="compositionally biased region" description="Basic and acidic residues" evidence="1">
    <location>
        <begin position="129"/>
        <end position="139"/>
    </location>
</feature>
<dbReference type="Proteomes" id="UP000573729">
    <property type="component" value="Unassembled WGS sequence"/>
</dbReference>
<evidence type="ECO:0000256" key="2">
    <source>
        <dbReference type="SAM" id="Phobius"/>
    </source>
</evidence>
<evidence type="ECO:0000313" key="4">
    <source>
        <dbReference type="Proteomes" id="UP000573729"/>
    </source>
</evidence>
<feature type="compositionally biased region" description="Low complexity" evidence="1">
    <location>
        <begin position="202"/>
        <end position="229"/>
    </location>
</feature>
<organism evidence="3 4">
    <name type="scientific">Microbacterium marinum</name>
    <dbReference type="NCBI Taxonomy" id="421115"/>
    <lineage>
        <taxon>Bacteria</taxon>
        <taxon>Bacillati</taxon>
        <taxon>Actinomycetota</taxon>
        <taxon>Actinomycetes</taxon>
        <taxon>Micrococcales</taxon>
        <taxon>Microbacteriaceae</taxon>
        <taxon>Microbacterium</taxon>
    </lineage>
</organism>
<dbReference type="RefSeq" id="WP_184220909.1">
    <property type="nucleotide sequence ID" value="NZ_JACHMD010000001.1"/>
</dbReference>
<sequence length="366" mass="38659">MSGTAGDTWAAVFAALPAVPVPWIAAGAVTVFAAGLIVGVVLQRRSPDRHAAGTAELLPASPDVADGDPVSTDAATTEPGSDDAPTPEPRPAEVPTVGTDAPPSPEEVDTMTSPRAEFAEPDDSTPAHTPDDRVSHEDASLLWPDAHLLAEPPPDYTPLEIPAIWEPDPSAPIWAQQPQDFDPAQEGPPWHPPVNAAGEPVAPRQPAAPQRRLAAPPHPAAPQYRGAPPRQRPPQHQQPPQQPPATPYGVPTPQQPHLPPQHPAGGPPAGYVISVPELGSTTGNSPTGNIPTGRRPQGPVAPRSFRDLRTGPLEGREFATMREFAVAAVLEAGYAEADVARLFRFAPWQLRAWVEEARGPRRGPAR</sequence>
<accession>A0A7W7BNZ0</accession>
<protein>
    <submittedName>
        <fullName evidence="3">Uncharacterized protein</fullName>
    </submittedName>
</protein>
<evidence type="ECO:0000313" key="3">
    <source>
        <dbReference type="EMBL" id="MBB4666167.1"/>
    </source>
</evidence>
<feature type="compositionally biased region" description="Polar residues" evidence="1">
    <location>
        <begin position="279"/>
        <end position="290"/>
    </location>
</feature>
<keyword evidence="2" id="KW-0812">Transmembrane</keyword>
<keyword evidence="2" id="KW-1133">Transmembrane helix</keyword>
<gene>
    <name evidence="3" type="ORF">BKA24_000876</name>
</gene>
<name>A0A7W7BNZ0_9MICO</name>
<evidence type="ECO:0000256" key="1">
    <source>
        <dbReference type="SAM" id="MobiDB-lite"/>
    </source>
</evidence>
<reference evidence="3 4" key="1">
    <citation type="submission" date="2020-08" db="EMBL/GenBank/DDBJ databases">
        <title>Sequencing the genomes of 1000 actinobacteria strains.</title>
        <authorList>
            <person name="Klenk H.-P."/>
        </authorList>
    </citation>
    <scope>NUCLEOTIDE SEQUENCE [LARGE SCALE GENOMIC DNA]</scope>
    <source>
        <strain evidence="3 4">DSM 24947</strain>
    </source>
</reference>
<feature type="compositionally biased region" description="Pro residues" evidence="1">
    <location>
        <begin position="253"/>
        <end position="266"/>
    </location>
</feature>
<dbReference type="EMBL" id="JACHMD010000001">
    <property type="protein sequence ID" value="MBB4666167.1"/>
    <property type="molecule type" value="Genomic_DNA"/>
</dbReference>
<keyword evidence="2" id="KW-0472">Membrane</keyword>
<feature type="region of interest" description="Disordered" evidence="1">
    <location>
        <begin position="53"/>
        <end position="309"/>
    </location>
</feature>